<keyword evidence="5" id="KW-0812">Transmembrane</keyword>
<keyword evidence="4" id="KW-0808">Transferase</keyword>
<comment type="pathway">
    <text evidence="2">Protein modification; protein glycosylation.</text>
</comment>
<keyword evidence="7" id="KW-1133">Transmembrane helix</keyword>
<organism evidence="10 11">
    <name type="scientific">Aspergillus nomiae NRRL (strain ATCC 15546 / NRRL 13137 / CBS 260.88 / M93)</name>
    <dbReference type="NCBI Taxonomy" id="1509407"/>
    <lineage>
        <taxon>Eukaryota</taxon>
        <taxon>Fungi</taxon>
        <taxon>Dikarya</taxon>
        <taxon>Ascomycota</taxon>
        <taxon>Pezizomycotina</taxon>
        <taxon>Eurotiomycetes</taxon>
        <taxon>Eurotiomycetidae</taxon>
        <taxon>Eurotiales</taxon>
        <taxon>Aspergillaceae</taxon>
        <taxon>Aspergillus</taxon>
        <taxon>Aspergillus subgen. Circumdati</taxon>
    </lineage>
</organism>
<evidence type="ECO:0008006" key="12">
    <source>
        <dbReference type="Google" id="ProtNLM"/>
    </source>
</evidence>
<evidence type="ECO:0000256" key="9">
    <source>
        <dbReference type="ARBA" id="ARBA00023136"/>
    </source>
</evidence>
<comment type="caution">
    <text evidence="10">The sequence shown here is derived from an EMBL/GenBank/DDBJ whole genome shotgun (WGS) entry which is preliminary data.</text>
</comment>
<evidence type="ECO:0000313" key="10">
    <source>
        <dbReference type="EMBL" id="KNG91002.1"/>
    </source>
</evidence>
<keyword evidence="9" id="KW-0472">Membrane</keyword>
<evidence type="ECO:0000256" key="5">
    <source>
        <dbReference type="ARBA" id="ARBA00022692"/>
    </source>
</evidence>
<evidence type="ECO:0000256" key="3">
    <source>
        <dbReference type="ARBA" id="ARBA00009105"/>
    </source>
</evidence>
<protein>
    <recommendedName>
        <fullName evidence="12">Mannosyltransferase putative-domain-containing protein</fullName>
    </recommendedName>
</protein>
<reference evidence="10 11" key="1">
    <citation type="submission" date="2014-06" db="EMBL/GenBank/DDBJ databases">
        <title>The Genome of the Aflatoxigenic Filamentous Fungus Aspergillus nomius.</title>
        <authorList>
            <person name="Moore M.G."/>
            <person name="Shannon B.M."/>
            <person name="Brian M.M."/>
        </authorList>
    </citation>
    <scope>NUCLEOTIDE SEQUENCE [LARGE SCALE GENOMIC DNA]</scope>
    <source>
        <strain evidence="10 11">NRRL 13137</strain>
    </source>
</reference>
<dbReference type="GO" id="GO:0000139">
    <property type="term" value="C:Golgi membrane"/>
    <property type="evidence" value="ECO:0007669"/>
    <property type="project" value="UniProtKB-SubCell"/>
</dbReference>
<keyword evidence="8" id="KW-0333">Golgi apparatus</keyword>
<comment type="similarity">
    <text evidence="3">Belongs to the MNN1/MNT family.</text>
</comment>
<dbReference type="AlphaFoldDB" id="A0A0L1JH31"/>
<dbReference type="Pfam" id="PF11051">
    <property type="entry name" value="Mannosyl_trans3"/>
    <property type="match status" value="2"/>
</dbReference>
<name>A0A0L1JH31_ASPN3</name>
<evidence type="ECO:0000256" key="7">
    <source>
        <dbReference type="ARBA" id="ARBA00022989"/>
    </source>
</evidence>
<evidence type="ECO:0000313" key="11">
    <source>
        <dbReference type="Proteomes" id="UP000037505"/>
    </source>
</evidence>
<dbReference type="GO" id="GO:0046354">
    <property type="term" value="P:mannan biosynthetic process"/>
    <property type="evidence" value="ECO:0007669"/>
    <property type="project" value="TreeGrafter"/>
</dbReference>
<dbReference type="PANTHER" id="PTHR31646:SF1">
    <property type="entry name" value="ALPHA-1,2-MANNOSYLTRANSFERASE MNN2"/>
    <property type="match status" value="1"/>
</dbReference>
<dbReference type="STRING" id="1509407.A0A0L1JH31"/>
<dbReference type="Proteomes" id="UP000037505">
    <property type="component" value="Unassembled WGS sequence"/>
</dbReference>
<dbReference type="OrthoDB" id="4484309at2759"/>
<evidence type="ECO:0000256" key="6">
    <source>
        <dbReference type="ARBA" id="ARBA00022968"/>
    </source>
</evidence>
<comment type="subcellular location">
    <subcellularLocation>
        <location evidence="1">Golgi apparatus membrane</location>
        <topology evidence="1">Single-pass type II membrane protein</topology>
    </subcellularLocation>
</comment>
<dbReference type="SUPFAM" id="SSF53448">
    <property type="entry name" value="Nucleotide-diphospho-sugar transferases"/>
    <property type="match status" value="1"/>
</dbReference>
<dbReference type="RefSeq" id="XP_015411925.1">
    <property type="nucleotide sequence ID" value="XM_015545984.1"/>
</dbReference>
<proteinExistence type="inferred from homology"/>
<evidence type="ECO:0000256" key="2">
    <source>
        <dbReference type="ARBA" id="ARBA00004922"/>
    </source>
</evidence>
<dbReference type="GO" id="GO:0000026">
    <property type="term" value="F:alpha-1,2-mannosyltransferase activity"/>
    <property type="evidence" value="ECO:0007669"/>
    <property type="project" value="TreeGrafter"/>
</dbReference>
<dbReference type="EMBL" id="JNOM01000006">
    <property type="protein sequence ID" value="KNG91002.1"/>
    <property type="molecule type" value="Genomic_DNA"/>
</dbReference>
<keyword evidence="6" id="KW-0735">Signal-anchor</keyword>
<evidence type="ECO:0000256" key="4">
    <source>
        <dbReference type="ARBA" id="ARBA00022679"/>
    </source>
</evidence>
<dbReference type="InterPro" id="IPR022751">
    <property type="entry name" value="Alpha_mannosyltransferase"/>
</dbReference>
<gene>
    <name evidence="10" type="ORF">ANOM_000726</name>
</gene>
<dbReference type="InterPro" id="IPR029044">
    <property type="entry name" value="Nucleotide-diphossugar_trans"/>
</dbReference>
<keyword evidence="11" id="KW-1185">Reference proteome</keyword>
<evidence type="ECO:0000256" key="8">
    <source>
        <dbReference type="ARBA" id="ARBA00023034"/>
    </source>
</evidence>
<dbReference type="PANTHER" id="PTHR31646">
    <property type="entry name" value="ALPHA-1,2-MANNOSYLTRANSFERASE MNN2"/>
    <property type="match status" value="1"/>
</dbReference>
<dbReference type="GeneID" id="26802530"/>
<evidence type="ECO:0000256" key="1">
    <source>
        <dbReference type="ARBA" id="ARBA00004323"/>
    </source>
</evidence>
<accession>A0A0L1JH31</accession>
<sequence length="487" mass="55114">MWNIGKRSIRMKIMARCLVAAIILSTSIFWKGSLHSGPLSSTPLRDTRAQLSHHLYPLLEEHRPQCSPPALHGNAGLHRFSPIISAPQKNYLVDPEGFVEPMQVAHDGFVQAIRNTRIERAYIRGTKGIVSSAGGKYLPTFIIFLRLLRRTGARLPVELFVKDWIEYEPYICEVVLPSLNAKCIVLSEVFTGPNEGKHDLEHFQLKAFSILFSSFQDVIWMDADCFFLYDPTDLLTSKPFTSTGLVTWPDFWSYTVSPTYYNISRQAIIATTTRQSTEAGMFLISKKTHYMTILLSVYYNYHASYYYRMISQGAPGEGDKDTFILAASALGEDFYTVSEKVVDLGHPAPDGGVLGAAMLHADPIEDYELTRQGRWRVRDESVAKAPRGYWVHAHSPKFNAGEDLFSRKTQNEDGQPGRAYTSKEDTLKRLGFDAERVIWEETKTVTCTLEHAFDSWKTKVGLCESVTKHWDAVFESPSTQLYTFTDA</sequence>